<evidence type="ECO:0000256" key="1">
    <source>
        <dbReference type="SAM" id="SignalP"/>
    </source>
</evidence>
<dbReference type="Pfam" id="PF13472">
    <property type="entry name" value="Lipase_GDSL_2"/>
    <property type="match status" value="1"/>
</dbReference>
<dbReference type="AlphaFoldDB" id="A0A521C066"/>
<sequence length="423" mass="48076">MIRTIVLTFLCLIHMNQFVVAQIAEENKECKEFSVRNGLPNFFSKAMLGDSVKVAYLGGSITKQEGWRVYSRNWFKERFPQAKFSEVNAAINGTGSDFGAFRLKEHVLKYKPDLVFIEFAVNDSKTDSTKIIRSIESIVRQIRQANPYTAICFVYTIKADFLKTEQKGLLPNSALQMEKVADHYGIPSINFGFEIARMVNNQRLIMTADVKEQNGVKVFSPDGVHPYPETGHIIYQNVLQRSFEKMIPTKANALIKSKLPKPMVSDCYVHTQMVDIKDVTLSPNWELMDLKENSSFSELGNFLPFVGKAGKSGETIAIRFKGHAFGFFDIMGPDLGRIIVEIDGVVKDTIYRFDSYCTYRRMGYTIIDGLEDKKHTVVFRSLCEPFDKTAILSNKEKIAKTPEDYKPNNLYIGKILVEGKLLK</sequence>
<dbReference type="Proteomes" id="UP000315971">
    <property type="component" value="Unassembled WGS sequence"/>
</dbReference>
<dbReference type="EMBL" id="FXSZ01000003">
    <property type="protein sequence ID" value="SMO52221.1"/>
    <property type="molecule type" value="Genomic_DNA"/>
</dbReference>
<gene>
    <name evidence="3" type="ORF">SAMN06265350_10341</name>
</gene>
<keyword evidence="4" id="KW-1185">Reference proteome</keyword>
<dbReference type="PANTHER" id="PTHR34407:SF1">
    <property type="entry name" value="SGNH HYDROLASE-TYPE ESTERASE DOMAIN-CONTAINING PROTEIN"/>
    <property type="match status" value="1"/>
</dbReference>
<protein>
    <submittedName>
        <fullName evidence="3">Lysophospholipase L1</fullName>
    </submittedName>
</protein>
<accession>A0A521C066</accession>
<name>A0A521C066_9SPHI</name>
<dbReference type="Gene3D" id="3.40.50.1110">
    <property type="entry name" value="SGNH hydrolase"/>
    <property type="match status" value="1"/>
</dbReference>
<keyword evidence="1" id="KW-0732">Signal</keyword>
<dbReference type="CDD" id="cd00229">
    <property type="entry name" value="SGNH_hydrolase"/>
    <property type="match status" value="1"/>
</dbReference>
<dbReference type="InterPro" id="IPR036514">
    <property type="entry name" value="SGNH_hydro_sf"/>
</dbReference>
<dbReference type="GO" id="GO:0016788">
    <property type="term" value="F:hydrolase activity, acting on ester bonds"/>
    <property type="evidence" value="ECO:0007669"/>
    <property type="project" value="UniProtKB-ARBA"/>
</dbReference>
<organism evidence="3 4">
    <name type="scientific">Solitalea koreensis</name>
    <dbReference type="NCBI Taxonomy" id="543615"/>
    <lineage>
        <taxon>Bacteria</taxon>
        <taxon>Pseudomonadati</taxon>
        <taxon>Bacteroidota</taxon>
        <taxon>Sphingobacteriia</taxon>
        <taxon>Sphingobacteriales</taxon>
        <taxon>Sphingobacteriaceae</taxon>
        <taxon>Solitalea</taxon>
    </lineage>
</organism>
<feature type="chain" id="PRO_5022042688" evidence="1">
    <location>
        <begin position="22"/>
        <end position="423"/>
    </location>
</feature>
<dbReference type="PANTHER" id="PTHR34407">
    <property type="entry name" value="EXPRESSED PROTEIN"/>
    <property type="match status" value="1"/>
</dbReference>
<evidence type="ECO:0000259" key="2">
    <source>
        <dbReference type="Pfam" id="PF13472"/>
    </source>
</evidence>
<dbReference type="OrthoDB" id="9796689at2"/>
<feature type="domain" description="SGNH hydrolase-type esterase" evidence="2">
    <location>
        <begin position="57"/>
        <end position="226"/>
    </location>
</feature>
<feature type="signal peptide" evidence="1">
    <location>
        <begin position="1"/>
        <end position="21"/>
    </location>
</feature>
<evidence type="ECO:0000313" key="3">
    <source>
        <dbReference type="EMBL" id="SMO52221.1"/>
    </source>
</evidence>
<proteinExistence type="predicted"/>
<dbReference type="InterPro" id="IPR013830">
    <property type="entry name" value="SGNH_hydro"/>
</dbReference>
<evidence type="ECO:0000313" key="4">
    <source>
        <dbReference type="Proteomes" id="UP000315971"/>
    </source>
</evidence>
<dbReference type="SUPFAM" id="SSF52266">
    <property type="entry name" value="SGNH hydrolase"/>
    <property type="match status" value="1"/>
</dbReference>
<reference evidence="3 4" key="1">
    <citation type="submission" date="2017-05" db="EMBL/GenBank/DDBJ databases">
        <authorList>
            <person name="Varghese N."/>
            <person name="Submissions S."/>
        </authorList>
    </citation>
    <scope>NUCLEOTIDE SEQUENCE [LARGE SCALE GENOMIC DNA]</scope>
    <source>
        <strain evidence="3 4">DSM 21342</strain>
    </source>
</reference>